<evidence type="ECO:0000313" key="1">
    <source>
        <dbReference type="EMBL" id="MFD1062730.1"/>
    </source>
</evidence>
<dbReference type="EMBL" id="JBHTJL010000009">
    <property type="protein sequence ID" value="MFD1062730.1"/>
    <property type="molecule type" value="Genomic_DNA"/>
</dbReference>
<protein>
    <submittedName>
        <fullName evidence="1">Uncharacterized protein</fullName>
    </submittedName>
</protein>
<accession>A0ABW3N7Z0</accession>
<gene>
    <name evidence="1" type="ORF">ACFQ1Q_05685</name>
</gene>
<comment type="caution">
    <text evidence="1">The sequence shown here is derived from an EMBL/GenBank/DDBJ whole genome shotgun (WGS) entry which is preliminary data.</text>
</comment>
<dbReference type="Proteomes" id="UP001597013">
    <property type="component" value="Unassembled WGS sequence"/>
</dbReference>
<organism evidence="1 2">
    <name type="scientific">Winogradskyella litorisediminis</name>
    <dbReference type="NCBI Taxonomy" id="1156618"/>
    <lineage>
        <taxon>Bacteria</taxon>
        <taxon>Pseudomonadati</taxon>
        <taxon>Bacteroidota</taxon>
        <taxon>Flavobacteriia</taxon>
        <taxon>Flavobacteriales</taxon>
        <taxon>Flavobacteriaceae</taxon>
        <taxon>Winogradskyella</taxon>
    </lineage>
</organism>
<evidence type="ECO:0000313" key="2">
    <source>
        <dbReference type="Proteomes" id="UP001597013"/>
    </source>
</evidence>
<name>A0ABW3N7Z0_9FLAO</name>
<reference evidence="2" key="1">
    <citation type="journal article" date="2019" name="Int. J. Syst. Evol. Microbiol.">
        <title>The Global Catalogue of Microorganisms (GCM) 10K type strain sequencing project: providing services to taxonomists for standard genome sequencing and annotation.</title>
        <authorList>
            <consortium name="The Broad Institute Genomics Platform"/>
            <consortium name="The Broad Institute Genome Sequencing Center for Infectious Disease"/>
            <person name="Wu L."/>
            <person name="Ma J."/>
        </authorList>
    </citation>
    <scope>NUCLEOTIDE SEQUENCE [LARGE SCALE GENOMIC DNA]</scope>
    <source>
        <strain evidence="2">CCUG 62215</strain>
    </source>
</reference>
<sequence>MNPTDSDDMTCLLLGHNYYKLAVANTNNETVVCKSCGKHSKINPQGDFTTTKYEDKAFVTALRKLFLLKRGLKPNIK</sequence>
<proteinExistence type="predicted"/>
<dbReference type="RefSeq" id="WP_386128857.1">
    <property type="nucleotide sequence ID" value="NZ_JBHTJL010000009.1"/>
</dbReference>
<keyword evidence="2" id="KW-1185">Reference proteome</keyword>